<keyword evidence="1" id="KW-1133">Transmembrane helix</keyword>
<accession>I8ANQ1</accession>
<dbReference type="Proteomes" id="UP000004080">
    <property type="component" value="Unassembled WGS sequence"/>
</dbReference>
<organism evidence="3 4">
    <name type="scientific">Fictibacillus macauensis ZFHKF-1</name>
    <dbReference type="NCBI Taxonomy" id="1196324"/>
    <lineage>
        <taxon>Bacteria</taxon>
        <taxon>Bacillati</taxon>
        <taxon>Bacillota</taxon>
        <taxon>Bacilli</taxon>
        <taxon>Bacillales</taxon>
        <taxon>Fictibacillaceae</taxon>
        <taxon>Fictibacillus</taxon>
    </lineage>
</organism>
<dbReference type="InterPro" id="IPR006976">
    <property type="entry name" value="VanZ-like"/>
</dbReference>
<keyword evidence="1" id="KW-0812">Transmembrane</keyword>
<dbReference type="eggNOG" id="COG4767">
    <property type="taxonomic scope" value="Bacteria"/>
</dbReference>
<proteinExistence type="predicted"/>
<feature type="transmembrane region" description="Helical" evidence="1">
    <location>
        <begin position="122"/>
        <end position="140"/>
    </location>
</feature>
<keyword evidence="4" id="KW-1185">Reference proteome</keyword>
<sequence>MEQLWRAFQSVIPLFIIGMIVMTITAFYLKRTKKWENKKLLIQSFFILSVLGILLVTLFPGYSGMAIPRVLNIVPFVGMYDILFHSVDAGVPIRNLGFNMLLFVPFGFFLSLKQAPSRVRPILIAGLLFSLAVEIAQYAYPTGRSADIDDVILNTVGTWIGYTMWRLYKAVVPNHVIEKEL</sequence>
<dbReference type="PANTHER" id="PTHR36834">
    <property type="entry name" value="MEMBRANE PROTEIN-RELATED"/>
    <property type="match status" value="1"/>
</dbReference>
<dbReference type="Pfam" id="PF04892">
    <property type="entry name" value="VanZ"/>
    <property type="match status" value="1"/>
</dbReference>
<evidence type="ECO:0000259" key="2">
    <source>
        <dbReference type="Pfam" id="PF04892"/>
    </source>
</evidence>
<evidence type="ECO:0000313" key="3">
    <source>
        <dbReference type="EMBL" id="EIT87454.1"/>
    </source>
</evidence>
<feature type="domain" description="VanZ-like" evidence="2">
    <location>
        <begin position="46"/>
        <end position="167"/>
    </location>
</feature>
<reference evidence="3 4" key="1">
    <citation type="journal article" date="2012" name="J. Bacteriol.">
        <title>Genome of Bacillus macauensis ZFHKF-1, a Long-Chain-Forming Bacterium.</title>
        <authorList>
            <person name="Cai L."/>
            <person name="Zhang T."/>
        </authorList>
    </citation>
    <scope>NUCLEOTIDE SEQUENCE [LARGE SCALE GENOMIC DNA]</scope>
    <source>
        <strain evidence="3 4">ZFHKF-1</strain>
    </source>
</reference>
<feature type="transmembrane region" description="Helical" evidence="1">
    <location>
        <begin position="12"/>
        <end position="29"/>
    </location>
</feature>
<dbReference type="PANTHER" id="PTHR36834:SF1">
    <property type="entry name" value="INTEGRAL MEMBRANE PROTEIN"/>
    <property type="match status" value="1"/>
</dbReference>
<keyword evidence="1" id="KW-0472">Membrane</keyword>
<evidence type="ECO:0000313" key="4">
    <source>
        <dbReference type="Proteomes" id="UP000004080"/>
    </source>
</evidence>
<feature type="transmembrane region" description="Helical" evidence="1">
    <location>
        <begin position="93"/>
        <end position="110"/>
    </location>
</feature>
<name>I8ANQ1_9BACL</name>
<protein>
    <recommendedName>
        <fullName evidence="2">VanZ-like domain-containing protein</fullName>
    </recommendedName>
</protein>
<dbReference type="RefSeq" id="WP_007200159.1">
    <property type="nucleotide sequence ID" value="NZ_AKKV01000004.1"/>
</dbReference>
<comment type="caution">
    <text evidence="3">The sequence shown here is derived from an EMBL/GenBank/DDBJ whole genome shotgun (WGS) entry which is preliminary data.</text>
</comment>
<evidence type="ECO:0000256" key="1">
    <source>
        <dbReference type="SAM" id="Phobius"/>
    </source>
</evidence>
<dbReference type="AlphaFoldDB" id="I8ANQ1"/>
<dbReference type="InterPro" id="IPR053150">
    <property type="entry name" value="Teicoplanin_resist-assoc"/>
</dbReference>
<dbReference type="EMBL" id="AKKV01000004">
    <property type="protein sequence ID" value="EIT87454.1"/>
    <property type="molecule type" value="Genomic_DNA"/>
</dbReference>
<gene>
    <name evidence="3" type="ORF">A374_00240</name>
</gene>
<dbReference type="OrthoDB" id="4822551at2"/>
<feature type="transmembrane region" description="Helical" evidence="1">
    <location>
        <begin position="41"/>
        <end position="62"/>
    </location>
</feature>
<dbReference type="PATRIC" id="fig|1196324.3.peg.47"/>